<reference evidence="3" key="1">
    <citation type="journal article" date="2019" name="bioRxiv">
        <title>The Genome of the Zebra Mussel, Dreissena polymorpha: A Resource for Invasive Species Research.</title>
        <authorList>
            <person name="McCartney M.A."/>
            <person name="Auch B."/>
            <person name="Kono T."/>
            <person name="Mallez S."/>
            <person name="Zhang Y."/>
            <person name="Obille A."/>
            <person name="Becker A."/>
            <person name="Abrahante J.E."/>
            <person name="Garbe J."/>
            <person name="Badalamenti J.P."/>
            <person name="Herman A."/>
            <person name="Mangelson H."/>
            <person name="Liachko I."/>
            <person name="Sullivan S."/>
            <person name="Sone E.D."/>
            <person name="Koren S."/>
            <person name="Silverstein K.A.T."/>
            <person name="Beckman K.B."/>
            <person name="Gohl D.M."/>
        </authorList>
    </citation>
    <scope>NUCLEOTIDE SEQUENCE</scope>
    <source>
        <strain evidence="3">Duluth1</strain>
        <tissue evidence="3">Whole animal</tissue>
    </source>
</reference>
<dbReference type="InterPro" id="IPR050111">
    <property type="entry name" value="C-type_lectin/snaclec_domain"/>
</dbReference>
<dbReference type="InterPro" id="IPR001304">
    <property type="entry name" value="C-type_lectin-like"/>
</dbReference>
<evidence type="ECO:0000313" key="3">
    <source>
        <dbReference type="EMBL" id="KAH3746341.1"/>
    </source>
</evidence>
<evidence type="ECO:0000259" key="2">
    <source>
        <dbReference type="PROSITE" id="PS50041"/>
    </source>
</evidence>
<dbReference type="EMBL" id="JAIWYP010000010">
    <property type="protein sequence ID" value="KAH3746341.1"/>
    <property type="molecule type" value="Genomic_DNA"/>
</dbReference>
<dbReference type="PROSITE" id="PS00615">
    <property type="entry name" value="C_TYPE_LECTIN_1"/>
    <property type="match status" value="1"/>
</dbReference>
<dbReference type="InterPro" id="IPR016186">
    <property type="entry name" value="C-type_lectin-like/link_sf"/>
</dbReference>
<dbReference type="SMART" id="SM00034">
    <property type="entry name" value="CLECT"/>
    <property type="match status" value="1"/>
</dbReference>
<reference evidence="3" key="2">
    <citation type="submission" date="2020-11" db="EMBL/GenBank/DDBJ databases">
        <authorList>
            <person name="McCartney M.A."/>
            <person name="Auch B."/>
            <person name="Kono T."/>
            <person name="Mallez S."/>
            <person name="Becker A."/>
            <person name="Gohl D.M."/>
            <person name="Silverstein K.A.T."/>
            <person name="Koren S."/>
            <person name="Bechman K.B."/>
            <person name="Herman A."/>
            <person name="Abrahante J.E."/>
            <person name="Garbe J."/>
        </authorList>
    </citation>
    <scope>NUCLEOTIDE SEQUENCE</scope>
    <source>
        <strain evidence="3">Duluth1</strain>
        <tissue evidence="3">Whole animal</tissue>
    </source>
</reference>
<evidence type="ECO:0000313" key="4">
    <source>
        <dbReference type="Proteomes" id="UP000828390"/>
    </source>
</evidence>
<comment type="caution">
    <text evidence="3">The sequence shown here is derived from an EMBL/GenBank/DDBJ whole genome shotgun (WGS) entry which is preliminary data.</text>
</comment>
<dbReference type="PROSITE" id="PS50041">
    <property type="entry name" value="C_TYPE_LECTIN_2"/>
    <property type="match status" value="1"/>
</dbReference>
<dbReference type="Gene3D" id="3.10.100.10">
    <property type="entry name" value="Mannose-Binding Protein A, subunit A"/>
    <property type="match status" value="1"/>
</dbReference>
<proteinExistence type="predicted"/>
<name>A0A9D4DCC2_DREPO</name>
<dbReference type="AlphaFoldDB" id="A0A9D4DCC2"/>
<sequence length="233" mass="26244">MAPIPAQAVQCLDTRSMTFVQIEAEQSVMNRFIDKRLVFSTTNAGGHQGSQGLSSQREALNCARKCTENSSCNGFDIVASMSGNSPCTFFEFPNLPDQSLKVVLDQILKAHMCEPDWWSFHDKCYTFEMKKETWSNAEEICLQKGGHLVSINSDRENDFITALTMIHHQKGTVWIGGHHNGGNRSWTSGEPWAFEKFYPTEPGTDGACFSLYANTYMWFDESCSDMQAFVCEK</sequence>
<dbReference type="PANTHER" id="PTHR22803">
    <property type="entry name" value="MANNOSE, PHOSPHOLIPASE, LECTIN RECEPTOR RELATED"/>
    <property type="match status" value="1"/>
</dbReference>
<gene>
    <name evidence="3" type="ORF">DPMN_180748</name>
</gene>
<keyword evidence="1" id="KW-1015">Disulfide bond</keyword>
<evidence type="ECO:0000256" key="1">
    <source>
        <dbReference type="ARBA" id="ARBA00023157"/>
    </source>
</evidence>
<dbReference type="Pfam" id="PF00059">
    <property type="entry name" value="Lectin_C"/>
    <property type="match status" value="1"/>
</dbReference>
<protein>
    <recommendedName>
        <fullName evidence="2">C-type lectin domain-containing protein</fullName>
    </recommendedName>
</protein>
<keyword evidence="4" id="KW-1185">Reference proteome</keyword>
<organism evidence="3 4">
    <name type="scientific">Dreissena polymorpha</name>
    <name type="common">Zebra mussel</name>
    <name type="synonym">Mytilus polymorpha</name>
    <dbReference type="NCBI Taxonomy" id="45954"/>
    <lineage>
        <taxon>Eukaryota</taxon>
        <taxon>Metazoa</taxon>
        <taxon>Spiralia</taxon>
        <taxon>Lophotrochozoa</taxon>
        <taxon>Mollusca</taxon>
        <taxon>Bivalvia</taxon>
        <taxon>Autobranchia</taxon>
        <taxon>Heteroconchia</taxon>
        <taxon>Euheterodonta</taxon>
        <taxon>Imparidentia</taxon>
        <taxon>Neoheterodontei</taxon>
        <taxon>Myida</taxon>
        <taxon>Dreissenoidea</taxon>
        <taxon>Dreissenidae</taxon>
        <taxon>Dreissena</taxon>
    </lineage>
</organism>
<dbReference type="Proteomes" id="UP000828390">
    <property type="component" value="Unassembled WGS sequence"/>
</dbReference>
<dbReference type="InterPro" id="IPR018378">
    <property type="entry name" value="C-type_lectin_CS"/>
</dbReference>
<feature type="domain" description="C-type lectin" evidence="2">
    <location>
        <begin position="120"/>
        <end position="232"/>
    </location>
</feature>
<dbReference type="SUPFAM" id="SSF56436">
    <property type="entry name" value="C-type lectin-like"/>
    <property type="match status" value="1"/>
</dbReference>
<dbReference type="InterPro" id="IPR016187">
    <property type="entry name" value="CTDL_fold"/>
</dbReference>
<dbReference type="OrthoDB" id="6039833at2759"/>
<dbReference type="CDD" id="cd00037">
    <property type="entry name" value="CLECT"/>
    <property type="match status" value="1"/>
</dbReference>
<accession>A0A9D4DCC2</accession>